<evidence type="ECO:0000256" key="7">
    <source>
        <dbReference type="ARBA" id="ARBA00023237"/>
    </source>
</evidence>
<dbReference type="KEGG" id="cts:Ctha_2724"/>
<comment type="similarity">
    <text evidence="2">Belongs to the outer membrane factor (OMF) (TC 1.B.17) family.</text>
</comment>
<keyword evidence="6" id="KW-0472">Membrane</keyword>
<keyword evidence="7" id="KW-0998">Cell outer membrane</keyword>
<evidence type="ECO:0000256" key="5">
    <source>
        <dbReference type="ARBA" id="ARBA00022692"/>
    </source>
</evidence>
<dbReference type="InterPro" id="IPR051906">
    <property type="entry name" value="TolC-like"/>
</dbReference>
<gene>
    <name evidence="9" type="ordered locus">Ctha_2724</name>
</gene>
<keyword evidence="8" id="KW-0175">Coiled coil</keyword>
<proteinExistence type="inferred from homology"/>
<dbReference type="PANTHER" id="PTHR30026:SF20">
    <property type="entry name" value="OUTER MEMBRANE PROTEIN TOLC"/>
    <property type="match status" value="1"/>
</dbReference>
<keyword evidence="10" id="KW-1185">Reference proteome</keyword>
<sequence>MKYTLLLIIIFFGFQSGGVAKELKLNDYLAKVKESNKDIKLAKQDLAVAEANNQEAWSLALPKISAEATYNHNFKDIYMYADFSSFGLSGIQKFRTNRNNTFGLTAGITQTLFSLEVNSALKAASEYEKMTDFIYNASEQQVITAAKKVFYQTLLLKKVWEVSKAAEENAEKNYLNVKVKFENGVASEFEMLQAEVRWKNLIPQTAESKRNMDIALINLKNLAGIPIEEQLDPAGQLDVYPTLPQKLTLEEILKSRPDYNALLWEEKLRTTNISAERANFYPKLSASLGYSYSAQSDDFKLEEENHAIAGGLTLSIPLYTGGYTDAQVEKAIIDRNKTQIEIEKNTDQIFQEISQIWLRLEEANKRIESSRSTLQTAKKAFEIAEVSNQQGLATQLELKDSRVAYDQANLTYFAAVYDYLAAYFDWEQAIGKVSFD</sequence>
<comment type="subcellular location">
    <subcellularLocation>
        <location evidence="1">Cell outer membrane</location>
    </subcellularLocation>
</comment>
<evidence type="ECO:0000256" key="2">
    <source>
        <dbReference type="ARBA" id="ARBA00007613"/>
    </source>
</evidence>
<keyword evidence="5" id="KW-0812">Transmembrane</keyword>
<dbReference type="GO" id="GO:0015562">
    <property type="term" value="F:efflux transmembrane transporter activity"/>
    <property type="evidence" value="ECO:0007669"/>
    <property type="project" value="InterPro"/>
</dbReference>
<dbReference type="HOGENOM" id="CLU_012817_10_0_10"/>
<dbReference type="GO" id="GO:1990281">
    <property type="term" value="C:efflux pump complex"/>
    <property type="evidence" value="ECO:0007669"/>
    <property type="project" value="TreeGrafter"/>
</dbReference>
<protein>
    <submittedName>
        <fullName evidence="9">Outer membrane efflux protein</fullName>
    </submittedName>
</protein>
<dbReference type="InterPro" id="IPR003423">
    <property type="entry name" value="OMP_efflux"/>
</dbReference>
<dbReference type="OrthoDB" id="367883at2"/>
<dbReference type="eggNOG" id="COG1538">
    <property type="taxonomic scope" value="Bacteria"/>
</dbReference>
<evidence type="ECO:0000256" key="6">
    <source>
        <dbReference type="ARBA" id="ARBA00023136"/>
    </source>
</evidence>
<dbReference type="RefSeq" id="WP_012501255.1">
    <property type="nucleotide sequence ID" value="NC_011026.1"/>
</dbReference>
<dbReference type="STRING" id="517418.Ctha_2724"/>
<dbReference type="Proteomes" id="UP000001208">
    <property type="component" value="Chromosome"/>
</dbReference>
<feature type="coiled-coil region" evidence="8">
    <location>
        <begin position="25"/>
        <end position="52"/>
    </location>
</feature>
<dbReference type="PANTHER" id="PTHR30026">
    <property type="entry name" value="OUTER MEMBRANE PROTEIN TOLC"/>
    <property type="match status" value="1"/>
</dbReference>
<accession>B3QYV0</accession>
<reference evidence="9 10" key="1">
    <citation type="submission" date="2008-06" db="EMBL/GenBank/DDBJ databases">
        <title>Complete sequence of Chloroherpeton thalassium ATCC 35110.</title>
        <authorList>
            <consortium name="US DOE Joint Genome Institute"/>
            <person name="Lucas S."/>
            <person name="Copeland A."/>
            <person name="Lapidus A."/>
            <person name="Glavina del Rio T."/>
            <person name="Dalin E."/>
            <person name="Tice H."/>
            <person name="Bruce D."/>
            <person name="Goodwin L."/>
            <person name="Pitluck S."/>
            <person name="Schmutz J."/>
            <person name="Larimer F."/>
            <person name="Land M."/>
            <person name="Hauser L."/>
            <person name="Kyrpides N."/>
            <person name="Mikhailova N."/>
            <person name="Liu Z."/>
            <person name="Li T."/>
            <person name="Zhao F."/>
            <person name="Overmann J."/>
            <person name="Bryant D.A."/>
            <person name="Richardson P."/>
        </authorList>
    </citation>
    <scope>NUCLEOTIDE SEQUENCE [LARGE SCALE GENOMIC DNA]</scope>
    <source>
        <strain evidence="10">ATCC 35110 / GB-78</strain>
    </source>
</reference>
<evidence type="ECO:0000256" key="3">
    <source>
        <dbReference type="ARBA" id="ARBA00022448"/>
    </source>
</evidence>
<dbReference type="GO" id="GO:0009279">
    <property type="term" value="C:cell outer membrane"/>
    <property type="evidence" value="ECO:0007669"/>
    <property type="project" value="UniProtKB-SubCell"/>
</dbReference>
<evidence type="ECO:0000313" key="10">
    <source>
        <dbReference type="Proteomes" id="UP000001208"/>
    </source>
</evidence>
<evidence type="ECO:0000256" key="8">
    <source>
        <dbReference type="SAM" id="Coils"/>
    </source>
</evidence>
<evidence type="ECO:0000256" key="4">
    <source>
        <dbReference type="ARBA" id="ARBA00022452"/>
    </source>
</evidence>
<organism evidence="9 10">
    <name type="scientific">Chloroherpeton thalassium (strain ATCC 35110 / GB-78)</name>
    <dbReference type="NCBI Taxonomy" id="517418"/>
    <lineage>
        <taxon>Bacteria</taxon>
        <taxon>Pseudomonadati</taxon>
        <taxon>Chlorobiota</taxon>
        <taxon>Chlorobiia</taxon>
        <taxon>Chlorobiales</taxon>
        <taxon>Chloroherpetonaceae</taxon>
        <taxon>Chloroherpeton</taxon>
    </lineage>
</organism>
<name>B3QYV0_CHLT3</name>
<keyword evidence="3" id="KW-0813">Transport</keyword>
<dbReference type="AlphaFoldDB" id="B3QYV0"/>
<dbReference type="SUPFAM" id="SSF56954">
    <property type="entry name" value="Outer membrane efflux proteins (OEP)"/>
    <property type="match status" value="1"/>
</dbReference>
<dbReference type="Pfam" id="PF02321">
    <property type="entry name" value="OEP"/>
    <property type="match status" value="2"/>
</dbReference>
<evidence type="ECO:0000256" key="1">
    <source>
        <dbReference type="ARBA" id="ARBA00004442"/>
    </source>
</evidence>
<dbReference type="Gene3D" id="1.20.1600.10">
    <property type="entry name" value="Outer membrane efflux proteins (OEP)"/>
    <property type="match status" value="1"/>
</dbReference>
<evidence type="ECO:0000313" key="9">
    <source>
        <dbReference type="EMBL" id="ACF15173.1"/>
    </source>
</evidence>
<dbReference type="EMBL" id="CP001100">
    <property type="protein sequence ID" value="ACF15173.1"/>
    <property type="molecule type" value="Genomic_DNA"/>
</dbReference>
<keyword evidence="4" id="KW-1134">Transmembrane beta strand</keyword>
<dbReference type="GO" id="GO:0015288">
    <property type="term" value="F:porin activity"/>
    <property type="evidence" value="ECO:0007669"/>
    <property type="project" value="TreeGrafter"/>
</dbReference>